<feature type="transmembrane region" description="Helical" evidence="3">
    <location>
        <begin position="560"/>
        <end position="583"/>
    </location>
</feature>
<evidence type="ECO:0000256" key="3">
    <source>
        <dbReference type="SAM" id="Phobius"/>
    </source>
</evidence>
<evidence type="ECO:0000313" key="4">
    <source>
        <dbReference type="EMBL" id="KAF8407573.1"/>
    </source>
</evidence>
<dbReference type="Proteomes" id="UP000655225">
    <property type="component" value="Unassembled WGS sequence"/>
</dbReference>
<proteinExistence type="predicted"/>
<dbReference type="GO" id="GO:0071203">
    <property type="term" value="C:WASH complex"/>
    <property type="evidence" value="ECO:0007669"/>
    <property type="project" value="InterPro"/>
</dbReference>
<dbReference type="EMBL" id="JABCRI010000004">
    <property type="protein sequence ID" value="KAF8407573.1"/>
    <property type="molecule type" value="Genomic_DNA"/>
</dbReference>
<name>A0A834ZM08_TETSI</name>
<keyword evidence="5" id="KW-1185">Reference proteome</keyword>
<keyword evidence="1" id="KW-0009">Actin-binding</keyword>
<dbReference type="GO" id="GO:0006887">
    <property type="term" value="P:exocytosis"/>
    <property type="evidence" value="ECO:0007669"/>
    <property type="project" value="TreeGrafter"/>
</dbReference>
<gene>
    <name evidence="4" type="ORF">HHK36_006707</name>
</gene>
<feature type="region of interest" description="Disordered" evidence="2">
    <location>
        <begin position="292"/>
        <end position="348"/>
    </location>
</feature>
<sequence length="614" mass="68815">MLRVSEDGKNRRREGHIASYKQLHTSLIELQEAADRIFDRISERTAKESEKVVNLSKRIQNAKSRDYTRCLWIAQSLHKMPGVCWNLHKMPGIDQGLHKMPRDCLGLIYKEMPGGNPRRTLMRCLRATIDAIPHSKQTIVIRSSSRYPTNSNEEEDFHSLFGYKDGATGKGFPVAKLLVNGGLNREYGVDGTLELFQFFSETTSDFLPKEVHPKVMRIILGKEDRSSLILAKGEKKATLYKMIAHLFKGEVNTALKDSSPSLWYRRLGHMSEKDIQVLAKMQLLLATFIPPPVQNENGGEEPLENGKEQDDVEEGEQSSNEEELPESQLRRSTRERRTSSRYPQNEYMMVTNEGKPESFQEAQVDVHKGEWSKAQVDVHKAGLDPTIMRFAQKVGSGVIHSNGNAFVENLLEPPHYTYCSFLKRDNIAADSLLSPKHQALPPPPPSLLQSCSALPRLEGFSFRPSVVQSPKLQNTIPDLSKVPHITLSGELSFGVDDYQQKEKPETTGASSQVLPQLPPAPLLSHSLAETSFVQKHHTSTDSGATTTLVDNPKLIPPLPIVGFSPLPPVLIVALLMSATVVSFKKQQLRIWILDLNLPITREIDITYSLGSSFF</sequence>
<dbReference type="InterPro" id="IPR028290">
    <property type="entry name" value="WASH1"/>
</dbReference>
<dbReference type="OrthoDB" id="307871at2759"/>
<dbReference type="GO" id="GO:0055037">
    <property type="term" value="C:recycling endosome"/>
    <property type="evidence" value="ECO:0007669"/>
    <property type="project" value="TreeGrafter"/>
</dbReference>
<dbReference type="GO" id="GO:0005769">
    <property type="term" value="C:early endosome"/>
    <property type="evidence" value="ECO:0007669"/>
    <property type="project" value="InterPro"/>
</dbReference>
<organism evidence="4 5">
    <name type="scientific">Tetracentron sinense</name>
    <name type="common">Spur-leaf</name>
    <dbReference type="NCBI Taxonomy" id="13715"/>
    <lineage>
        <taxon>Eukaryota</taxon>
        <taxon>Viridiplantae</taxon>
        <taxon>Streptophyta</taxon>
        <taxon>Embryophyta</taxon>
        <taxon>Tracheophyta</taxon>
        <taxon>Spermatophyta</taxon>
        <taxon>Magnoliopsida</taxon>
        <taxon>Trochodendrales</taxon>
        <taxon>Trochodendraceae</taxon>
        <taxon>Tetracentron</taxon>
    </lineage>
</organism>
<evidence type="ECO:0000256" key="1">
    <source>
        <dbReference type="ARBA" id="ARBA00023203"/>
    </source>
</evidence>
<dbReference type="GO" id="GO:0032456">
    <property type="term" value="P:endocytic recycling"/>
    <property type="evidence" value="ECO:0007669"/>
    <property type="project" value="TreeGrafter"/>
</dbReference>
<evidence type="ECO:0000313" key="5">
    <source>
        <dbReference type="Proteomes" id="UP000655225"/>
    </source>
</evidence>
<dbReference type="GO" id="GO:0005829">
    <property type="term" value="C:cytosol"/>
    <property type="evidence" value="ECO:0007669"/>
    <property type="project" value="GOC"/>
</dbReference>
<dbReference type="GO" id="GO:0043014">
    <property type="term" value="F:alpha-tubulin binding"/>
    <property type="evidence" value="ECO:0007669"/>
    <property type="project" value="InterPro"/>
</dbReference>
<accession>A0A834ZM08</accession>
<dbReference type="GO" id="GO:0043015">
    <property type="term" value="F:gamma-tubulin binding"/>
    <property type="evidence" value="ECO:0007669"/>
    <property type="project" value="TreeGrafter"/>
</dbReference>
<keyword evidence="3" id="KW-0812">Transmembrane</keyword>
<dbReference type="PANTHER" id="PTHR23331">
    <property type="entry name" value="CXYORF1"/>
    <property type="match status" value="1"/>
</dbReference>
<protein>
    <recommendedName>
        <fullName evidence="6">GAG-pre-integrase domain-containing protein</fullName>
    </recommendedName>
</protein>
<dbReference type="GO" id="GO:0003779">
    <property type="term" value="F:actin binding"/>
    <property type="evidence" value="ECO:0007669"/>
    <property type="project" value="UniProtKB-KW"/>
</dbReference>
<comment type="caution">
    <text evidence="4">The sequence shown here is derived from an EMBL/GenBank/DDBJ whole genome shotgun (WGS) entry which is preliminary data.</text>
</comment>
<reference evidence="4 5" key="1">
    <citation type="submission" date="2020-04" db="EMBL/GenBank/DDBJ databases">
        <title>Plant Genome Project.</title>
        <authorList>
            <person name="Zhang R.-G."/>
        </authorList>
    </citation>
    <scope>NUCLEOTIDE SEQUENCE [LARGE SCALE GENOMIC DNA]</scope>
    <source>
        <strain evidence="4">YNK0</strain>
        <tissue evidence="4">Leaf</tissue>
    </source>
</reference>
<dbReference type="PANTHER" id="PTHR23331:SF1">
    <property type="entry name" value="WASH COMPLEX SUBUNIT 1"/>
    <property type="match status" value="1"/>
</dbReference>
<keyword evidence="3" id="KW-0472">Membrane</keyword>
<dbReference type="GO" id="GO:0034314">
    <property type="term" value="P:Arp2/3 complex-mediated actin nucleation"/>
    <property type="evidence" value="ECO:0007669"/>
    <property type="project" value="InterPro"/>
</dbReference>
<keyword evidence="3" id="KW-1133">Transmembrane helix</keyword>
<evidence type="ECO:0000256" key="2">
    <source>
        <dbReference type="SAM" id="MobiDB-lite"/>
    </source>
</evidence>
<feature type="compositionally biased region" description="Acidic residues" evidence="2">
    <location>
        <begin position="310"/>
        <end position="325"/>
    </location>
</feature>
<evidence type="ECO:0008006" key="6">
    <source>
        <dbReference type="Google" id="ProtNLM"/>
    </source>
</evidence>
<dbReference type="AlphaFoldDB" id="A0A834ZM08"/>
<dbReference type="GO" id="GO:0042147">
    <property type="term" value="P:retrograde transport, endosome to Golgi"/>
    <property type="evidence" value="ECO:0007669"/>
    <property type="project" value="TreeGrafter"/>
</dbReference>